<feature type="domain" description="Glycosyl transferase family 1" evidence="7">
    <location>
        <begin position="363"/>
        <end position="448"/>
    </location>
</feature>
<dbReference type="EMBL" id="CAFBPM010000013">
    <property type="protein sequence ID" value="CAB5027215.1"/>
    <property type="molecule type" value="Genomic_DNA"/>
</dbReference>
<evidence type="ECO:0000259" key="7">
    <source>
        <dbReference type="Pfam" id="PF00534"/>
    </source>
</evidence>
<evidence type="ECO:0000256" key="2">
    <source>
        <dbReference type="ARBA" id="ARBA00011738"/>
    </source>
</evidence>
<dbReference type="Pfam" id="PF21269">
    <property type="entry name" value="TreT_GT1"/>
    <property type="match status" value="1"/>
</dbReference>
<keyword evidence="3" id="KW-0313">Glucose metabolism</keyword>
<name>A0A6J7CZX2_9ZZZZ</name>
<feature type="domain" description="Trehalose synthase N-terminal" evidence="8">
    <location>
        <begin position="45"/>
        <end position="196"/>
    </location>
</feature>
<dbReference type="PANTHER" id="PTHR47779:SF1">
    <property type="entry name" value="SYNTHASE (CCG-9), PUTATIVE (AFU_ORTHOLOGUE AFUA_3G12100)-RELATED"/>
    <property type="match status" value="1"/>
</dbReference>
<evidence type="ECO:0000313" key="10">
    <source>
        <dbReference type="EMBL" id="CAB4864157.1"/>
    </source>
</evidence>
<dbReference type="InterPro" id="IPR052078">
    <property type="entry name" value="Trehalose_Metab_GTase"/>
</dbReference>
<comment type="similarity">
    <text evidence="1">Belongs to the glycosyltransferase group 1 family. Glycosyltransferase 4 subfamily.</text>
</comment>
<keyword evidence="5" id="KW-0808">Transferase</keyword>
<keyword evidence="6" id="KW-0119">Carbohydrate metabolism</keyword>
<dbReference type="GO" id="GO:0006006">
    <property type="term" value="P:glucose metabolic process"/>
    <property type="evidence" value="ECO:0007669"/>
    <property type="project" value="UniProtKB-KW"/>
</dbReference>
<dbReference type="GO" id="GO:0016757">
    <property type="term" value="F:glycosyltransferase activity"/>
    <property type="evidence" value="ECO:0007669"/>
    <property type="project" value="UniProtKB-KW"/>
</dbReference>
<sequence>MVMDVEVPNLPLERLGPLIGNDRLASIQIRGRAFKENLHGRRIWNVNSTAAGGGVAEMLRSLVGYTRQAGIDARWVVISGDPEFFRITKRLHNQLHGLPGDGGPLAAAESAHYVSVMEQNLPELRERIRPGDVVLLHDPQTAGFVETLKGLGAIIIWRCHIGTNQHNEWTESAWNFLRPFISTADAFIFSRRDYVPEWIDPSHVSIIPPSIDPFSPKNQEIDDVNVQRILATIGLLAPESDQEPGVFTGYDGLGHHVRDVAEIISDATPLDPAIPLVVQVSRWDGLKDMEGVMVGFAEGVAPRSDAHLALIGASVGDVSDDPEGAEVLARCTDTWEHLPSEIRARIHLVSLPMDDLDQNAAMVNAIQRHATLIVQKSLVEGFGITVAEGLWKSKPMVASSVGGIQDQIVDGAGVLLNDPYDLVAYGDAVASLLLDPNEMKRLGQNAHEHILATFIGDTHLLRYVDLIESLLQP</sequence>
<evidence type="ECO:0000256" key="1">
    <source>
        <dbReference type="ARBA" id="ARBA00009481"/>
    </source>
</evidence>
<organism evidence="10">
    <name type="scientific">freshwater metagenome</name>
    <dbReference type="NCBI Taxonomy" id="449393"/>
    <lineage>
        <taxon>unclassified sequences</taxon>
        <taxon>metagenomes</taxon>
        <taxon>ecological metagenomes</taxon>
    </lineage>
</organism>
<dbReference type="EMBL" id="CAFBLT010000001">
    <property type="protein sequence ID" value="CAB4864157.1"/>
    <property type="molecule type" value="Genomic_DNA"/>
</dbReference>
<gene>
    <name evidence="9" type="ORF">UFOPK3164_00620</name>
    <name evidence="10" type="ORF">UFOPK3427_00385</name>
    <name evidence="11" type="ORF">UFOPK4112_01310</name>
</gene>
<evidence type="ECO:0000256" key="5">
    <source>
        <dbReference type="ARBA" id="ARBA00022679"/>
    </source>
</evidence>
<dbReference type="AlphaFoldDB" id="A0A6J7CZX2"/>
<dbReference type="Pfam" id="PF00534">
    <property type="entry name" value="Glycos_transf_1"/>
    <property type="match status" value="1"/>
</dbReference>
<dbReference type="SUPFAM" id="SSF53756">
    <property type="entry name" value="UDP-Glycosyltransferase/glycogen phosphorylase"/>
    <property type="match status" value="1"/>
</dbReference>
<dbReference type="PANTHER" id="PTHR47779">
    <property type="entry name" value="SYNTHASE (CCG-9), PUTATIVE (AFU_ORTHOLOGUE AFUA_3G12100)-RELATED"/>
    <property type="match status" value="1"/>
</dbReference>
<evidence type="ECO:0000259" key="8">
    <source>
        <dbReference type="Pfam" id="PF21269"/>
    </source>
</evidence>
<proteinExistence type="inferred from homology"/>
<evidence type="ECO:0000256" key="3">
    <source>
        <dbReference type="ARBA" id="ARBA00022526"/>
    </source>
</evidence>
<reference evidence="10" key="1">
    <citation type="submission" date="2020-05" db="EMBL/GenBank/DDBJ databases">
        <authorList>
            <person name="Chiriac C."/>
            <person name="Salcher M."/>
            <person name="Ghai R."/>
            <person name="Kavagutti S V."/>
        </authorList>
    </citation>
    <scope>NUCLEOTIDE SEQUENCE</scope>
</reference>
<dbReference type="InterPro" id="IPR049438">
    <property type="entry name" value="TreT_GT1"/>
</dbReference>
<keyword evidence="4" id="KW-0328">Glycosyltransferase</keyword>
<evidence type="ECO:0000256" key="6">
    <source>
        <dbReference type="ARBA" id="ARBA00023277"/>
    </source>
</evidence>
<evidence type="ECO:0000256" key="4">
    <source>
        <dbReference type="ARBA" id="ARBA00022676"/>
    </source>
</evidence>
<protein>
    <submittedName>
        <fullName evidence="10">Unannotated protein</fullName>
    </submittedName>
</protein>
<dbReference type="Gene3D" id="3.40.50.2000">
    <property type="entry name" value="Glycogen Phosphorylase B"/>
    <property type="match status" value="2"/>
</dbReference>
<dbReference type="EMBL" id="CAFABE010000020">
    <property type="protein sequence ID" value="CAB4824039.1"/>
    <property type="molecule type" value="Genomic_DNA"/>
</dbReference>
<evidence type="ECO:0000313" key="9">
    <source>
        <dbReference type="EMBL" id="CAB4824039.1"/>
    </source>
</evidence>
<evidence type="ECO:0000313" key="11">
    <source>
        <dbReference type="EMBL" id="CAB5027215.1"/>
    </source>
</evidence>
<dbReference type="InterPro" id="IPR001296">
    <property type="entry name" value="Glyco_trans_1"/>
</dbReference>
<accession>A0A6J7CZX2</accession>
<comment type="subunit">
    <text evidence="2">Homodimer.</text>
</comment>